<protein>
    <submittedName>
        <fullName evidence="4">Protein-lysine methyltransferase METTL21C</fullName>
    </submittedName>
</protein>
<gene>
    <name evidence="4" type="ORF">D4764_02G0009530</name>
</gene>
<accession>A0A5C6NJY6</accession>
<reference evidence="4 5" key="1">
    <citation type="submission" date="2019-04" db="EMBL/GenBank/DDBJ databases">
        <title>Chromosome genome assembly for Takifugu flavidus.</title>
        <authorList>
            <person name="Xiao S."/>
        </authorList>
    </citation>
    <scope>NUCLEOTIDE SEQUENCE [LARGE SCALE GENOMIC DNA]</scope>
    <source>
        <strain evidence="4">HTHZ2018</strain>
        <tissue evidence="4">Muscle</tissue>
    </source>
</reference>
<dbReference type="CDD" id="cd02440">
    <property type="entry name" value="AdoMet_MTases"/>
    <property type="match status" value="1"/>
</dbReference>
<keyword evidence="1 4" id="KW-0489">Methyltransferase</keyword>
<name>A0A5C6NJY6_9TELE</name>
<evidence type="ECO:0000256" key="3">
    <source>
        <dbReference type="SAM" id="MobiDB-lite"/>
    </source>
</evidence>
<dbReference type="InterPro" id="IPR019410">
    <property type="entry name" value="Methyltransf_16"/>
</dbReference>
<organism evidence="4 5">
    <name type="scientific">Takifugu flavidus</name>
    <name type="common">sansaifugu</name>
    <dbReference type="NCBI Taxonomy" id="433684"/>
    <lineage>
        <taxon>Eukaryota</taxon>
        <taxon>Metazoa</taxon>
        <taxon>Chordata</taxon>
        <taxon>Craniata</taxon>
        <taxon>Vertebrata</taxon>
        <taxon>Euteleostomi</taxon>
        <taxon>Actinopterygii</taxon>
        <taxon>Neopterygii</taxon>
        <taxon>Teleostei</taxon>
        <taxon>Neoteleostei</taxon>
        <taxon>Acanthomorphata</taxon>
        <taxon>Eupercaria</taxon>
        <taxon>Tetraodontiformes</taxon>
        <taxon>Tetradontoidea</taxon>
        <taxon>Tetraodontidae</taxon>
        <taxon>Takifugu</taxon>
    </lineage>
</organism>
<dbReference type="InterPro" id="IPR029063">
    <property type="entry name" value="SAM-dependent_MTases_sf"/>
</dbReference>
<evidence type="ECO:0000256" key="1">
    <source>
        <dbReference type="ARBA" id="ARBA00022603"/>
    </source>
</evidence>
<dbReference type="Gene3D" id="3.40.50.150">
    <property type="entry name" value="Vaccinia Virus protein VP39"/>
    <property type="match status" value="2"/>
</dbReference>
<dbReference type="EMBL" id="RHFK02000012">
    <property type="protein sequence ID" value="TWW67912.1"/>
    <property type="molecule type" value="Genomic_DNA"/>
</dbReference>
<dbReference type="GO" id="GO:0008168">
    <property type="term" value="F:methyltransferase activity"/>
    <property type="evidence" value="ECO:0007669"/>
    <property type="project" value="UniProtKB-KW"/>
</dbReference>
<dbReference type="AlphaFoldDB" id="A0A5C6NJY6"/>
<keyword evidence="5" id="KW-1185">Reference proteome</keyword>
<dbReference type="Proteomes" id="UP000324091">
    <property type="component" value="Chromosome 2"/>
</dbReference>
<feature type="compositionally biased region" description="Basic and acidic residues" evidence="3">
    <location>
        <begin position="1"/>
        <end position="10"/>
    </location>
</feature>
<dbReference type="SUPFAM" id="SSF53335">
    <property type="entry name" value="S-adenosyl-L-methionine-dependent methyltransferases"/>
    <property type="match status" value="2"/>
</dbReference>
<proteinExistence type="predicted"/>
<dbReference type="Pfam" id="PF10294">
    <property type="entry name" value="Methyltransf_16"/>
    <property type="match status" value="3"/>
</dbReference>
<evidence type="ECO:0000313" key="5">
    <source>
        <dbReference type="Proteomes" id="UP000324091"/>
    </source>
</evidence>
<sequence length="595" mass="66951">MDIPTFEDKGNVIGKEGVEEELEKKKEREDENEDGEVREEEKVESPGQKQGTGFSPHIGFFNSLQREVYYYADEKIVIEEGLDSFAGMIWPAALAVCHHLDSHRQEINLVDKAVLELGAGTGLVSVVAALLGKRLLASSCVLQVEELTVGVGVEVDSLCSFESVSLNHIGAWVTATDLPVVLNNLTANVSRNTRGRCRHTPQVAALVWGHDLETTYPTSVYRYDYVLAADVVYHHDFLNELLDTMKHFCRPGTTLIWANKVRFETDLKFMEDFQKTFHTSLLVEDGELKIFMATCKDEEEDVVESELWREEEVKEEDEDEEETKQHTEEELDSAEELRISEAQRGGDEGLNEPDEITTECDECKEDEQEVAEVTEQAGCQPTVLQPSGDPAWVPSTRNSFGKDIYHYAGHDIVIQESIDYFGAVMWPGALALCSFLDNNRQMVDVRGKEVLELGAGTGLVTIVASLLGASVTATDLPEVLSNLKANVMRNTRGRCRHTPQVAALIWGHDLETTYPTSVYRYDYVLAADVVYHHDFLNELLDTMKHFCRPGTTLIWANKVRFEGDLKFMEDFQKTFHTSLLAEDGDMRIFMATGRE</sequence>
<dbReference type="GO" id="GO:0032259">
    <property type="term" value="P:methylation"/>
    <property type="evidence" value="ECO:0007669"/>
    <property type="project" value="UniProtKB-KW"/>
</dbReference>
<keyword evidence="4" id="KW-0808">Transferase</keyword>
<feature type="region of interest" description="Disordered" evidence="3">
    <location>
        <begin position="1"/>
        <end position="54"/>
    </location>
</feature>
<feature type="compositionally biased region" description="Acidic residues" evidence="3">
    <location>
        <begin position="313"/>
        <end position="322"/>
    </location>
</feature>
<dbReference type="PANTHER" id="PTHR14614">
    <property type="entry name" value="HEPATOCELLULAR CARCINOMA-ASSOCIATED ANTIGEN"/>
    <property type="match status" value="1"/>
</dbReference>
<evidence type="ECO:0000313" key="4">
    <source>
        <dbReference type="EMBL" id="TWW67912.1"/>
    </source>
</evidence>
<feature type="region of interest" description="Disordered" evidence="3">
    <location>
        <begin position="302"/>
        <end position="336"/>
    </location>
</feature>
<dbReference type="PANTHER" id="PTHR14614:SF13">
    <property type="entry name" value="PROTEIN-LYSINE METHYLTRANSFERASE METTL21C"/>
    <property type="match status" value="1"/>
</dbReference>
<keyword evidence="2" id="KW-0949">S-adenosyl-L-methionine</keyword>
<evidence type="ECO:0000256" key="2">
    <source>
        <dbReference type="ARBA" id="ARBA00022691"/>
    </source>
</evidence>
<comment type="caution">
    <text evidence="4">The sequence shown here is derived from an EMBL/GenBank/DDBJ whole genome shotgun (WGS) entry which is preliminary data.</text>
</comment>